<protein>
    <recommendedName>
        <fullName evidence="6">Flagellar hook-length control protein-like protein</fullName>
    </recommendedName>
</protein>
<dbReference type="Pfam" id="PF19753">
    <property type="entry name" value="DUF6240"/>
    <property type="match status" value="2"/>
</dbReference>
<keyword evidence="5" id="KW-1185">Reference proteome</keyword>
<evidence type="ECO:0000313" key="2">
    <source>
        <dbReference type="EMBL" id="KXZ39072.1"/>
    </source>
</evidence>
<dbReference type="InterPro" id="IPR046207">
    <property type="entry name" value="DUF6240"/>
</dbReference>
<dbReference type="EMBL" id="LSFY01000001">
    <property type="protein sequence ID" value="KXZ39072.1"/>
    <property type="molecule type" value="Genomic_DNA"/>
</dbReference>
<evidence type="ECO:0000313" key="5">
    <source>
        <dbReference type="Proteomes" id="UP000323392"/>
    </source>
</evidence>
<evidence type="ECO:0000256" key="1">
    <source>
        <dbReference type="SAM" id="Coils"/>
    </source>
</evidence>
<evidence type="ECO:0000313" key="4">
    <source>
        <dbReference type="Proteomes" id="UP000092605"/>
    </source>
</evidence>
<dbReference type="RefSeq" id="WP_066067595.1">
    <property type="nucleotide sequence ID" value="NZ_FRBG01000010.1"/>
</dbReference>
<evidence type="ECO:0008006" key="6">
    <source>
        <dbReference type="Google" id="ProtNLM"/>
    </source>
</evidence>
<feature type="coiled-coil region" evidence="1">
    <location>
        <begin position="694"/>
        <end position="725"/>
    </location>
</feature>
<proteinExistence type="predicted"/>
<comment type="caution">
    <text evidence="2">The sequence shown here is derived from an EMBL/GenBank/DDBJ whole genome shotgun (WGS) entry which is preliminary data.</text>
</comment>
<dbReference type="Proteomes" id="UP000323392">
    <property type="component" value="Unassembled WGS sequence"/>
</dbReference>
<sequence>MEAKMLEISPYVTDAYNLFKVSNNIKGKIIQSSEDEIKVETDKEVLQIKLKQGIKAKEGDTVLIDKKNIEKIKSIRKEEIIDEKDKDKYETVLKLLDVQINEQTLKAAKILDLNDIKLTKENINSFVISKEYLDKISINLDYDTALKVIQKDIDIENESLHKIALAIDEVKNEKEGFSFFKIFKKKEISTDEASHIAKQIYGSPMGKDITDIIKALYKANVSITKKTIEKINDTFYKLDKLKDIDTSTLVDVVKNNLEATIDNIYKIKNYIRKSEIKSQNTGIYISKLYQQNTPYNKVTDKQLKLLEEDIKDLLKDIDIKVNNENISLCKEFIKNDLEINSYNIQRIYQMKDSLKELIKTLDLEKAAILVKKEIDIEKEDITKLVEEIKSIKDEEKIEDIHKEQAKEILEKINSLEKITEKELIQLIKRNIDFKLDKLKLDIKLDTLKIEDKELKIEEKNEINLKAQTQRIIEVKNTLEKLKELDLTTIAFQVKNKLPMTLKRLEKTVDEIKQTNSIRELTEKEKNYLEKYETNTKDKKQMVDSIKALMKNNINVDRGNIEKVQREYEHFRNIKENITAKMVIQNKEDVREIELEKLSKYVDSYKIKTYEKEQTIKNYTQLETLKPQEKENIISLLMKNEVPLVLKNIKNASMLIKNKNQIGHIIGDITTILKDEKQEIATKLENLGKKITEKIKKSQIDIQNIKEEIEKEINNINNYNLDSENKNLIKEKINQLKEVIQFENIISKQDDFIQLPVYINNTFTNLQIYIKQKNKNKLMKKEEISIAFNIDTKTIGNLNVYMDIYKKNINLKIGAENETYKTYIKNNKDNVKTIFEGLGYNISNITFYVRDNETIIKDEEKQINTSTGFLDIKI</sequence>
<dbReference type="OrthoDB" id="1946634at2"/>
<reference evidence="2 4" key="1">
    <citation type="submission" date="2016-02" db="EMBL/GenBank/DDBJ databases">
        <title>Draft genome sequence for Clostridium paradoxum JW-YL-7.</title>
        <authorList>
            <person name="Utturkar S.M."/>
            <person name="Lancaster A."/>
            <person name="Poole F.L."/>
            <person name="Adams M.W."/>
            <person name="Brown S.D."/>
        </authorList>
    </citation>
    <scope>NUCLEOTIDE SEQUENCE [LARGE SCALE GENOMIC DNA]</scope>
    <source>
        <strain evidence="2 4">JW-YL-7</strain>
    </source>
</reference>
<accession>A0A150FN81</accession>
<feature type="coiled-coil region" evidence="1">
    <location>
        <begin position="296"/>
        <end position="323"/>
    </location>
</feature>
<organism evidence="2 4">
    <name type="scientific">Alkalithermobacter thermoalcaliphilus JW-YL-7 = DSM 7308</name>
    <dbReference type="NCBI Taxonomy" id="1121328"/>
    <lineage>
        <taxon>Bacteria</taxon>
        <taxon>Bacillati</taxon>
        <taxon>Bacillota</taxon>
        <taxon>Clostridia</taxon>
        <taxon>Peptostreptococcales</taxon>
        <taxon>Tepidibacteraceae</taxon>
        <taxon>Alkalithermobacter</taxon>
    </lineage>
</organism>
<gene>
    <name evidence="2" type="ORF">JWYL7_0147</name>
    <name evidence="3" type="ORF">SAMN05661008_01392</name>
</gene>
<feature type="coiled-coil region" evidence="1">
    <location>
        <begin position="449"/>
        <end position="484"/>
    </location>
</feature>
<name>A0A150FN81_CLOPD</name>
<dbReference type="STRING" id="1121328.JWYL7_0147"/>
<dbReference type="PATRIC" id="fig|1121328.3.peg.145"/>
<keyword evidence="1" id="KW-0175">Coiled coil</keyword>
<dbReference type="Proteomes" id="UP000092605">
    <property type="component" value="Unassembled WGS sequence"/>
</dbReference>
<reference evidence="3 5" key="2">
    <citation type="submission" date="2016-11" db="EMBL/GenBank/DDBJ databases">
        <authorList>
            <person name="Varghese N."/>
            <person name="Submissions S."/>
        </authorList>
    </citation>
    <scope>NUCLEOTIDE SEQUENCE [LARGE SCALE GENOMIC DNA]</scope>
    <source>
        <strain evidence="3 5">DSM 7308</strain>
    </source>
</reference>
<evidence type="ECO:0000313" key="3">
    <source>
        <dbReference type="EMBL" id="SHL06388.1"/>
    </source>
</evidence>
<dbReference type="AlphaFoldDB" id="A0A150FN81"/>
<dbReference type="EMBL" id="FRBG01000010">
    <property type="protein sequence ID" value="SHL06388.1"/>
    <property type="molecule type" value="Genomic_DNA"/>
</dbReference>